<feature type="compositionally biased region" description="Gly residues" evidence="1">
    <location>
        <begin position="217"/>
        <end position="226"/>
    </location>
</feature>
<feature type="region of interest" description="Disordered" evidence="1">
    <location>
        <begin position="216"/>
        <end position="259"/>
    </location>
</feature>
<feature type="domain" description="PSP1 C-terminal" evidence="2">
    <location>
        <begin position="61"/>
        <end position="146"/>
    </location>
</feature>
<dbReference type="PANTHER" id="PTHR43830">
    <property type="entry name" value="PROTEIN PSP1"/>
    <property type="match status" value="1"/>
</dbReference>
<evidence type="ECO:0000256" key="1">
    <source>
        <dbReference type="SAM" id="MobiDB-lite"/>
    </source>
</evidence>
<evidence type="ECO:0000259" key="2">
    <source>
        <dbReference type="PROSITE" id="PS51411"/>
    </source>
</evidence>
<dbReference type="NCBIfam" id="NF041131">
    <property type="entry name" value="RicT_YaaT_fam"/>
    <property type="match status" value="1"/>
</dbReference>
<name>A0A1G5DS29_9GAMM</name>
<evidence type="ECO:0000313" key="3">
    <source>
        <dbReference type="EMBL" id="SCY17270.1"/>
    </source>
</evidence>
<sequence length="259" mass="28892">MAKQIGIKSQFSDGVFVLPVDDESISPRDRVLVETDDGTEVADVVIGQVENSQLPFPGRLKRVLRRLSSRDESWLATLEEREREALRYARRKARALELEMKVSKVRMDFDGDRGTFYFTAPHRVDFRELVRILARKFHIRVEMRQIGVRDEAALVGGLGPCGKTLCCAGHMDGFPPINVKMAREQGIEPNSNSSTGMCGRLKCCLRFEHEGYSAEEGSGGGCGGCGAKKAKKEARGDEPDGRIVLRGPERQPEYHLNPE</sequence>
<dbReference type="InterPro" id="IPR047767">
    <property type="entry name" value="PSP1-like"/>
</dbReference>
<dbReference type="GO" id="GO:0005737">
    <property type="term" value="C:cytoplasm"/>
    <property type="evidence" value="ECO:0007669"/>
    <property type="project" value="TreeGrafter"/>
</dbReference>
<dbReference type="EMBL" id="FMUN01000003">
    <property type="protein sequence ID" value="SCY17270.1"/>
    <property type="molecule type" value="Genomic_DNA"/>
</dbReference>
<dbReference type="PROSITE" id="PS51411">
    <property type="entry name" value="PSP1_C"/>
    <property type="match status" value="1"/>
</dbReference>
<dbReference type="OrthoDB" id="9779344at2"/>
<reference evidence="4" key="1">
    <citation type="submission" date="2016-10" db="EMBL/GenBank/DDBJ databases">
        <authorList>
            <person name="Varghese N."/>
        </authorList>
    </citation>
    <scope>NUCLEOTIDE SEQUENCE [LARGE SCALE GENOMIC DNA]</scope>
    <source>
        <strain evidence="4">HL 19</strain>
    </source>
</reference>
<gene>
    <name evidence="3" type="ORF">SAMN05661077_1433</name>
</gene>
<proteinExistence type="predicted"/>
<dbReference type="InterPro" id="IPR007557">
    <property type="entry name" value="PSP1_C"/>
</dbReference>
<dbReference type="AlphaFoldDB" id="A0A1G5DS29"/>
<dbReference type="Proteomes" id="UP000183104">
    <property type="component" value="Unassembled WGS sequence"/>
</dbReference>
<organism evidence="3 4">
    <name type="scientific">Thiohalorhabdus denitrificans</name>
    <dbReference type="NCBI Taxonomy" id="381306"/>
    <lineage>
        <taxon>Bacteria</taxon>
        <taxon>Pseudomonadati</taxon>
        <taxon>Pseudomonadota</taxon>
        <taxon>Gammaproteobacteria</taxon>
        <taxon>Thiohalorhabdales</taxon>
        <taxon>Thiohalorhabdaceae</taxon>
        <taxon>Thiohalorhabdus</taxon>
    </lineage>
</organism>
<dbReference type="Pfam" id="PF04468">
    <property type="entry name" value="PSP1"/>
    <property type="match status" value="1"/>
</dbReference>
<accession>A0A1G5DS29</accession>
<keyword evidence="4" id="KW-1185">Reference proteome</keyword>
<dbReference type="RefSeq" id="WP_054966145.1">
    <property type="nucleotide sequence ID" value="NZ_FMUN01000003.1"/>
</dbReference>
<protein>
    <submittedName>
        <fullName evidence="3">Cell fate regulator YaaT, PSP1 superfamily (Controls sporulation, competence, biofilm development)</fullName>
    </submittedName>
</protein>
<feature type="compositionally biased region" description="Basic and acidic residues" evidence="1">
    <location>
        <begin position="233"/>
        <end position="259"/>
    </location>
</feature>
<evidence type="ECO:0000313" key="4">
    <source>
        <dbReference type="Proteomes" id="UP000183104"/>
    </source>
</evidence>
<dbReference type="PANTHER" id="PTHR43830:SF3">
    <property type="entry name" value="PROTEIN PSP1"/>
    <property type="match status" value="1"/>
</dbReference>